<name>A0A8S5LVR6_9CAUD</name>
<protein>
    <submittedName>
        <fullName evidence="1">Uncharacterized protein</fullName>
    </submittedName>
</protein>
<evidence type="ECO:0000313" key="1">
    <source>
        <dbReference type="EMBL" id="DAD73994.1"/>
    </source>
</evidence>
<dbReference type="EMBL" id="BK014749">
    <property type="protein sequence ID" value="DAD73994.1"/>
    <property type="molecule type" value="Genomic_DNA"/>
</dbReference>
<reference evidence="1" key="1">
    <citation type="journal article" date="2021" name="Proc. Natl. Acad. Sci. U.S.A.">
        <title>A Catalog of Tens of Thousands of Viruses from Human Metagenomes Reveals Hidden Associations with Chronic Diseases.</title>
        <authorList>
            <person name="Tisza M.J."/>
            <person name="Buck C.B."/>
        </authorList>
    </citation>
    <scope>NUCLEOTIDE SEQUENCE</scope>
    <source>
        <strain evidence="1">Ctc5632</strain>
    </source>
</reference>
<accession>A0A8S5LVR6</accession>
<organism evidence="1">
    <name type="scientific">Podoviridae sp. ctc5632</name>
    <dbReference type="NCBI Taxonomy" id="2826565"/>
    <lineage>
        <taxon>Viruses</taxon>
        <taxon>Duplodnaviria</taxon>
        <taxon>Heunggongvirae</taxon>
        <taxon>Uroviricota</taxon>
        <taxon>Caudoviricetes</taxon>
    </lineage>
</organism>
<sequence length="48" mass="5971">MPYLPYLPYPVKTDTYRCIIDALLNNISALLNFYIKKYKKYFFYYLFK</sequence>
<proteinExistence type="predicted"/>